<proteinExistence type="predicted"/>
<reference evidence="1 2" key="1">
    <citation type="journal article" date="2020" name="BMC Genomics">
        <title>Intraspecific diversification of the crop wild relative Brassica cretica Lam. using demographic model selection.</title>
        <authorList>
            <person name="Kioukis A."/>
            <person name="Michalopoulou V.A."/>
            <person name="Briers L."/>
            <person name="Pirintsos S."/>
            <person name="Studholme D.J."/>
            <person name="Pavlidis P."/>
            <person name="Sarris P.F."/>
        </authorList>
    </citation>
    <scope>NUCLEOTIDE SEQUENCE [LARGE SCALE GENOMIC DNA]</scope>
    <source>
        <strain evidence="2">cv. PFS-1207/04</strain>
    </source>
</reference>
<evidence type="ECO:0000313" key="2">
    <source>
        <dbReference type="Proteomes" id="UP000266723"/>
    </source>
</evidence>
<gene>
    <name evidence="1" type="ORF">DY000_02030847</name>
</gene>
<organism evidence="1 2">
    <name type="scientific">Brassica cretica</name>
    <name type="common">Mustard</name>
    <dbReference type="NCBI Taxonomy" id="69181"/>
    <lineage>
        <taxon>Eukaryota</taxon>
        <taxon>Viridiplantae</taxon>
        <taxon>Streptophyta</taxon>
        <taxon>Embryophyta</taxon>
        <taxon>Tracheophyta</taxon>
        <taxon>Spermatophyta</taxon>
        <taxon>Magnoliopsida</taxon>
        <taxon>eudicotyledons</taxon>
        <taxon>Gunneridae</taxon>
        <taxon>Pentapetalae</taxon>
        <taxon>rosids</taxon>
        <taxon>malvids</taxon>
        <taxon>Brassicales</taxon>
        <taxon>Brassicaceae</taxon>
        <taxon>Brassiceae</taxon>
        <taxon>Brassica</taxon>
    </lineage>
</organism>
<evidence type="ECO:0000313" key="1">
    <source>
        <dbReference type="EMBL" id="KAF3575472.1"/>
    </source>
</evidence>
<dbReference type="Proteomes" id="UP000266723">
    <property type="component" value="Unassembled WGS sequence"/>
</dbReference>
<keyword evidence="2" id="KW-1185">Reference proteome</keyword>
<dbReference type="EMBL" id="QGKV02000649">
    <property type="protein sequence ID" value="KAF3575472.1"/>
    <property type="molecule type" value="Genomic_DNA"/>
</dbReference>
<sequence length="113" mass="12679">MSIPTLPPFTPAVVSSSRHCRRDQTDFMTLCFILFLHRLSEKKQTRRRWWRAGGGIVTEQTCRIWWCDEGNATEMVVKHGSYGGGATEMVVKHGSYGGGGAEADGDIPLYPYR</sequence>
<name>A0ABQ7DD14_BRACR</name>
<comment type="caution">
    <text evidence="1">The sequence shown here is derived from an EMBL/GenBank/DDBJ whole genome shotgun (WGS) entry which is preliminary data.</text>
</comment>
<protein>
    <submittedName>
        <fullName evidence="1">Uncharacterized protein</fullName>
    </submittedName>
</protein>
<accession>A0ABQ7DD14</accession>